<sequence length="198" mass="22202">MKFRISSGEFVAAIEESLKDLIDRGLPITQTSVIVNAKTSDGNAVGKTTLYRKNDKTGGLIHQALIDKIESAKNDRKKGAGRQTRGQTIVSLNKEIARLKKEQKGLTDRVVEQEAEIIQLQEGKGRSSSRVDSFEGELYIAHSLLLKRYSMLKDLEELVLAFEAKHKGTAHLEHFKKRIETLEAEIQYSTVFDAKFGK</sequence>
<dbReference type="AlphaFoldDB" id="K6Z1F2"/>
<dbReference type="EMBL" id="BAEP01000040">
    <property type="protein sequence ID" value="GAC24247.1"/>
    <property type="molecule type" value="Genomic_DNA"/>
</dbReference>
<dbReference type="Proteomes" id="UP000006263">
    <property type="component" value="Unassembled WGS sequence"/>
</dbReference>
<dbReference type="eggNOG" id="ENOG502ZKIA">
    <property type="taxonomic scope" value="Bacteria"/>
</dbReference>
<accession>K6Z1F2</accession>
<feature type="coiled-coil region" evidence="1">
    <location>
        <begin position="89"/>
        <end position="116"/>
    </location>
</feature>
<evidence type="ECO:0000256" key="1">
    <source>
        <dbReference type="SAM" id="Coils"/>
    </source>
</evidence>
<dbReference type="RefSeq" id="WP_006992398.1">
    <property type="nucleotide sequence ID" value="NZ_BAEP01000040.1"/>
</dbReference>
<dbReference type="OrthoDB" id="7067616at2"/>
<organism evidence="2 3">
    <name type="scientific">Paraglaciecola mesophila KMM 241</name>
    <dbReference type="NCBI Taxonomy" id="1128912"/>
    <lineage>
        <taxon>Bacteria</taxon>
        <taxon>Pseudomonadati</taxon>
        <taxon>Pseudomonadota</taxon>
        <taxon>Gammaproteobacteria</taxon>
        <taxon>Alteromonadales</taxon>
        <taxon>Alteromonadaceae</taxon>
        <taxon>Paraglaciecola</taxon>
    </lineage>
</organism>
<comment type="caution">
    <text evidence="2">The sequence shown here is derived from an EMBL/GenBank/DDBJ whole genome shotgun (WGS) entry which is preliminary data.</text>
</comment>
<protein>
    <submittedName>
        <fullName evidence="2">Uncharacterized protein</fullName>
    </submittedName>
</protein>
<name>K6Z1F2_9ALTE</name>
<reference evidence="2 3" key="1">
    <citation type="journal article" date="2017" name="Antonie Van Leeuwenhoek">
        <title>Rhizobium rhizosphaerae sp. nov., a novel species isolated from rice rhizosphere.</title>
        <authorList>
            <person name="Zhao J.J."/>
            <person name="Zhang J."/>
            <person name="Zhang R.J."/>
            <person name="Zhang C.W."/>
            <person name="Yin H.Q."/>
            <person name="Zhang X.X."/>
        </authorList>
    </citation>
    <scope>NUCLEOTIDE SEQUENCE [LARGE SCALE GENOMIC DNA]</scope>
    <source>
        <strain evidence="2 3">KMM 241</strain>
    </source>
</reference>
<evidence type="ECO:0000313" key="2">
    <source>
        <dbReference type="EMBL" id="GAC24247.1"/>
    </source>
</evidence>
<gene>
    <name evidence="2" type="ORF">GMES_1951</name>
</gene>
<proteinExistence type="predicted"/>
<evidence type="ECO:0000313" key="3">
    <source>
        <dbReference type="Proteomes" id="UP000006263"/>
    </source>
</evidence>
<keyword evidence="1" id="KW-0175">Coiled coil</keyword>